<reference evidence="13" key="2">
    <citation type="submission" date="2020-09" db="EMBL/GenBank/DDBJ databases">
        <authorList>
            <person name="Yu Y."/>
        </authorList>
    </citation>
    <scope>NUCLEOTIDE SEQUENCE</scope>
    <source>
        <strain evidence="13">KCTC 49039</strain>
    </source>
</reference>
<name>A0A927J0K1_9MICO</name>
<evidence type="ECO:0000256" key="5">
    <source>
        <dbReference type="ARBA" id="ARBA00022729"/>
    </source>
</evidence>
<comment type="caution">
    <text evidence="13">The sequence shown here is derived from an EMBL/GenBank/DDBJ whole genome shotgun (WGS) entry which is preliminary data.</text>
</comment>
<feature type="transmembrane region" description="Helical" evidence="9">
    <location>
        <begin position="307"/>
        <end position="325"/>
    </location>
</feature>
<feature type="transmembrane region" description="Helical" evidence="9">
    <location>
        <begin position="268"/>
        <end position="287"/>
    </location>
</feature>
<keyword evidence="3 9" id="KW-0812">Transmembrane</keyword>
<evidence type="ECO:0000256" key="8">
    <source>
        <dbReference type="ARBA" id="ARBA00023136"/>
    </source>
</evidence>
<feature type="signal peptide" evidence="10">
    <location>
        <begin position="1"/>
        <end position="35"/>
    </location>
</feature>
<dbReference type="InterPro" id="IPR007348">
    <property type="entry name" value="CopC_dom"/>
</dbReference>
<feature type="domain" description="CopC" evidence="11">
    <location>
        <begin position="34"/>
        <end position="126"/>
    </location>
</feature>
<accession>A0A927J0K1</accession>
<keyword evidence="8 9" id="KW-0472">Membrane</keyword>
<gene>
    <name evidence="13" type="ORF">IF651_11170</name>
</gene>
<dbReference type="Pfam" id="PF04234">
    <property type="entry name" value="CopC"/>
    <property type="match status" value="1"/>
</dbReference>
<feature type="transmembrane region" description="Helical" evidence="9">
    <location>
        <begin position="345"/>
        <end position="364"/>
    </location>
</feature>
<dbReference type="GO" id="GO:0005507">
    <property type="term" value="F:copper ion binding"/>
    <property type="evidence" value="ECO:0007669"/>
    <property type="project" value="InterPro"/>
</dbReference>
<keyword evidence="7" id="KW-0186">Copper</keyword>
<evidence type="ECO:0000313" key="14">
    <source>
        <dbReference type="Proteomes" id="UP000610846"/>
    </source>
</evidence>
<dbReference type="Pfam" id="PF05425">
    <property type="entry name" value="CopD"/>
    <property type="match status" value="1"/>
</dbReference>
<evidence type="ECO:0000256" key="1">
    <source>
        <dbReference type="ARBA" id="ARBA00004651"/>
    </source>
</evidence>
<keyword evidence="14" id="KW-1185">Reference proteome</keyword>
<feature type="transmembrane region" description="Helical" evidence="9">
    <location>
        <begin position="239"/>
        <end position="256"/>
    </location>
</feature>
<reference evidence="13" key="1">
    <citation type="journal article" date="2018" name="Curr. Microbiol.">
        <title>Cellulosimicrobium arenosum sp. nov., Isolated from Marine Sediment Sand.</title>
        <authorList>
            <person name="Oh M."/>
            <person name="Kim J.H."/>
            <person name="Yoon J.H."/>
            <person name="Schumann P."/>
            <person name="Kim W."/>
        </authorList>
    </citation>
    <scope>NUCLEOTIDE SEQUENCE</scope>
    <source>
        <strain evidence="13">KCTC 49039</strain>
    </source>
</reference>
<organism evidence="13 14">
    <name type="scientific">Cellulosimicrobium arenosum</name>
    <dbReference type="NCBI Taxonomy" id="2708133"/>
    <lineage>
        <taxon>Bacteria</taxon>
        <taxon>Bacillati</taxon>
        <taxon>Actinomycetota</taxon>
        <taxon>Actinomycetes</taxon>
        <taxon>Micrococcales</taxon>
        <taxon>Promicromonosporaceae</taxon>
        <taxon>Cellulosimicrobium</taxon>
    </lineage>
</organism>
<dbReference type="Proteomes" id="UP000610846">
    <property type="component" value="Unassembled WGS sequence"/>
</dbReference>
<sequence>MTHHSVRYRAVALLLSAAAGLLLAILAGGPAAAHAVLVGTDPSDGQVLDAPPDDLTVTFNEPVQVVEGGTSVLDADGAPVPVSVTAVDDAVVVTPDDALADGTYVVSWRVISLDSHPIAGAFSFSVGAPSETPVDAAAAEIETASSGVVVARAVDQAAVYVGTFLVAGIVVFELLILHATPGAMPVLRARLRRVRDVACGVAVVGIVLSVPLTVAWQAGADLGALVEPSIWRTGFRSDTALAGALGLVGIVAATVAAPRAGRGTRSAWPAAVALGGAALALGSLVLVGHTRTFAPAWLVVTTDVLHVAAGAVWLGGVVGLGLTLAPSARVDPRRAAVTVSRFSSLGAWLVLTLALTGTVLGWRILGTLDALFSTAYGQTLVVKVGVALSIVAVAAWNRYKLVPAMAPGSDASDGAGGATAGADARRRLGRTVGVEAALLVVVLAVTGLLVSSSPVEATDATGGSGDDAAAGAEHGAHDVVVVTEPLGDGTLEATVTPGAVGVNSLEIVLTDADGDPLEPVDTPEVSATLAEPAIGPFDHPLTETATGAYEAPLDLPLPGDWTLTVSVRTSKYESPIVEIPVEVGP</sequence>
<evidence type="ECO:0000256" key="7">
    <source>
        <dbReference type="ARBA" id="ARBA00023008"/>
    </source>
</evidence>
<dbReference type="Pfam" id="PF05751">
    <property type="entry name" value="FixH"/>
    <property type="match status" value="1"/>
</dbReference>
<evidence type="ECO:0000259" key="12">
    <source>
        <dbReference type="Pfam" id="PF05425"/>
    </source>
</evidence>
<feature type="transmembrane region" description="Helical" evidence="9">
    <location>
        <begin position="376"/>
        <end position="396"/>
    </location>
</feature>
<dbReference type="PANTHER" id="PTHR34820">
    <property type="entry name" value="INNER MEMBRANE PROTEIN YEBZ"/>
    <property type="match status" value="1"/>
</dbReference>
<evidence type="ECO:0000256" key="3">
    <source>
        <dbReference type="ARBA" id="ARBA00022692"/>
    </source>
</evidence>
<dbReference type="GO" id="GO:0006825">
    <property type="term" value="P:copper ion transport"/>
    <property type="evidence" value="ECO:0007669"/>
    <property type="project" value="InterPro"/>
</dbReference>
<evidence type="ECO:0000256" key="2">
    <source>
        <dbReference type="ARBA" id="ARBA00022475"/>
    </source>
</evidence>
<dbReference type="InterPro" id="IPR014756">
    <property type="entry name" value="Ig_E-set"/>
</dbReference>
<evidence type="ECO:0000256" key="10">
    <source>
        <dbReference type="SAM" id="SignalP"/>
    </source>
</evidence>
<dbReference type="EMBL" id="JACYHB010000008">
    <property type="protein sequence ID" value="MBD8079617.1"/>
    <property type="molecule type" value="Genomic_DNA"/>
</dbReference>
<comment type="subcellular location">
    <subcellularLocation>
        <location evidence="1">Cell membrane</location>
        <topology evidence="1">Multi-pass membrane protein</topology>
    </subcellularLocation>
</comment>
<proteinExistence type="predicted"/>
<keyword evidence="4" id="KW-0479">Metal-binding</keyword>
<feature type="domain" description="Copper resistance protein D" evidence="12">
    <location>
        <begin position="338"/>
        <end position="449"/>
    </location>
</feature>
<evidence type="ECO:0000256" key="4">
    <source>
        <dbReference type="ARBA" id="ARBA00022723"/>
    </source>
</evidence>
<evidence type="ECO:0000259" key="11">
    <source>
        <dbReference type="Pfam" id="PF04234"/>
    </source>
</evidence>
<keyword evidence="5 10" id="KW-0732">Signal</keyword>
<dbReference type="GO" id="GO:0005886">
    <property type="term" value="C:plasma membrane"/>
    <property type="evidence" value="ECO:0007669"/>
    <property type="project" value="UniProtKB-SubCell"/>
</dbReference>
<feature type="transmembrane region" description="Helical" evidence="9">
    <location>
        <begin position="432"/>
        <end position="450"/>
    </location>
</feature>
<feature type="transmembrane region" description="Helical" evidence="9">
    <location>
        <begin position="197"/>
        <end position="219"/>
    </location>
</feature>
<dbReference type="GO" id="GO:0046688">
    <property type="term" value="P:response to copper ion"/>
    <property type="evidence" value="ECO:0007669"/>
    <property type="project" value="InterPro"/>
</dbReference>
<keyword evidence="6 9" id="KW-1133">Transmembrane helix</keyword>
<evidence type="ECO:0000313" key="13">
    <source>
        <dbReference type="EMBL" id="MBD8079617.1"/>
    </source>
</evidence>
<dbReference type="InterPro" id="IPR014755">
    <property type="entry name" value="Cu-Rt/internalin_Ig-like"/>
</dbReference>
<dbReference type="GO" id="GO:0042597">
    <property type="term" value="C:periplasmic space"/>
    <property type="evidence" value="ECO:0007669"/>
    <property type="project" value="InterPro"/>
</dbReference>
<feature type="chain" id="PRO_5038035526" evidence="10">
    <location>
        <begin position="36"/>
        <end position="585"/>
    </location>
</feature>
<evidence type="ECO:0000256" key="6">
    <source>
        <dbReference type="ARBA" id="ARBA00022989"/>
    </source>
</evidence>
<protein>
    <submittedName>
        <fullName evidence="13">FixH family protein</fullName>
    </submittedName>
</protein>
<keyword evidence="2" id="KW-1003">Cell membrane</keyword>
<dbReference type="InterPro" id="IPR008620">
    <property type="entry name" value="FixH"/>
</dbReference>
<dbReference type="RefSeq" id="WP_191829196.1">
    <property type="nucleotide sequence ID" value="NZ_JACYHB010000008.1"/>
</dbReference>
<dbReference type="Gene3D" id="2.60.40.1220">
    <property type="match status" value="1"/>
</dbReference>
<dbReference type="SUPFAM" id="SSF81296">
    <property type="entry name" value="E set domains"/>
    <property type="match status" value="1"/>
</dbReference>
<dbReference type="AlphaFoldDB" id="A0A927J0K1"/>
<feature type="transmembrane region" description="Helical" evidence="9">
    <location>
        <begin position="157"/>
        <end position="177"/>
    </location>
</feature>
<evidence type="ECO:0000256" key="9">
    <source>
        <dbReference type="SAM" id="Phobius"/>
    </source>
</evidence>
<dbReference type="InterPro" id="IPR032694">
    <property type="entry name" value="CopC/D"/>
</dbReference>
<dbReference type="PANTHER" id="PTHR34820:SF4">
    <property type="entry name" value="INNER MEMBRANE PROTEIN YEBZ"/>
    <property type="match status" value="1"/>
</dbReference>
<dbReference type="InterPro" id="IPR008457">
    <property type="entry name" value="Cu-R_CopD_dom"/>
</dbReference>